<gene>
    <name evidence="3" type="ORF">EUA03_26330</name>
</gene>
<accession>A0A4R5W6V4</accession>
<evidence type="ECO:0000313" key="3">
    <source>
        <dbReference type="EMBL" id="TDK84499.1"/>
    </source>
</evidence>
<dbReference type="Pfam" id="PF10708">
    <property type="entry name" value="DUF2510"/>
    <property type="match status" value="1"/>
</dbReference>
<feature type="domain" description="DUF2510" evidence="2">
    <location>
        <begin position="10"/>
        <end position="41"/>
    </location>
</feature>
<keyword evidence="1" id="KW-1133">Transmembrane helix</keyword>
<name>A0A4R5W6V4_MYCMU</name>
<sequence length="89" mass="9880">MPYTQSAPPAGWHPDPHSPGILRYWDGWQWTEHRSAVTPQATAVVYNNVQVRGGGDGGRILLHLVLIFLTCGIWIPFAIIIEIAYAVSK</sequence>
<proteinExistence type="predicted"/>
<evidence type="ECO:0000259" key="2">
    <source>
        <dbReference type="Pfam" id="PF10708"/>
    </source>
</evidence>
<keyword evidence="1" id="KW-0812">Transmembrane</keyword>
<comment type="caution">
    <text evidence="3">The sequence shown here is derived from an EMBL/GenBank/DDBJ whole genome shotgun (WGS) entry which is preliminary data.</text>
</comment>
<dbReference type="InterPro" id="IPR018929">
    <property type="entry name" value="DUF2510"/>
</dbReference>
<dbReference type="Proteomes" id="UP000294929">
    <property type="component" value="Unassembled WGS sequence"/>
</dbReference>
<evidence type="ECO:0000256" key="1">
    <source>
        <dbReference type="SAM" id="Phobius"/>
    </source>
</evidence>
<keyword evidence="1" id="KW-0472">Membrane</keyword>
<evidence type="ECO:0000313" key="4">
    <source>
        <dbReference type="Proteomes" id="UP000294929"/>
    </source>
</evidence>
<dbReference type="AlphaFoldDB" id="A0A4R5W6V4"/>
<feature type="transmembrane region" description="Helical" evidence="1">
    <location>
        <begin position="60"/>
        <end position="87"/>
    </location>
</feature>
<reference evidence="3 4" key="1">
    <citation type="submission" date="2019-01" db="EMBL/GenBank/DDBJ databases">
        <title>High-quality-draft genome sequences of five non-tuberculosis mycobacteriaceae isolated from a nosocomial environment.</title>
        <authorList>
            <person name="Tiago I."/>
            <person name="Alarico S."/>
            <person name="Pereira S.G."/>
            <person name="Coelho C."/>
            <person name="Maranha A."/>
            <person name="Empadinhas N."/>
        </authorList>
    </citation>
    <scope>NUCLEOTIDE SEQUENCE [LARGE SCALE GENOMIC DNA]</scope>
    <source>
        <strain evidence="3 4">24AIII</strain>
    </source>
</reference>
<dbReference type="EMBL" id="SDLO01000041">
    <property type="protein sequence ID" value="TDK84499.1"/>
    <property type="molecule type" value="Genomic_DNA"/>
</dbReference>
<protein>
    <submittedName>
        <fullName evidence="3">DUF2510 domain-containing protein</fullName>
    </submittedName>
</protein>
<organism evidence="3 4">
    <name type="scientific">Mycolicibacterium mucogenicum</name>
    <name type="common">Mycobacterium mucogenicum</name>
    <dbReference type="NCBI Taxonomy" id="56689"/>
    <lineage>
        <taxon>Bacteria</taxon>
        <taxon>Bacillati</taxon>
        <taxon>Actinomycetota</taxon>
        <taxon>Actinomycetes</taxon>
        <taxon>Mycobacteriales</taxon>
        <taxon>Mycobacteriaceae</taxon>
        <taxon>Mycolicibacterium</taxon>
    </lineage>
</organism>